<protein>
    <recommendedName>
        <fullName evidence="4">Amastin-like protein</fullName>
    </recommendedName>
</protein>
<organism evidence="2 3">
    <name type="scientific">Leishmania orientalis</name>
    <dbReference type="NCBI Taxonomy" id="2249476"/>
    <lineage>
        <taxon>Eukaryota</taxon>
        <taxon>Discoba</taxon>
        <taxon>Euglenozoa</taxon>
        <taxon>Kinetoplastea</taxon>
        <taxon>Metakinetoplastina</taxon>
        <taxon>Trypanosomatida</taxon>
        <taxon>Trypanosomatidae</taxon>
        <taxon>Leishmaniinae</taxon>
        <taxon>Leishmania</taxon>
    </lineage>
</organism>
<evidence type="ECO:0000313" key="2">
    <source>
        <dbReference type="EMBL" id="KAG5467776.1"/>
    </source>
</evidence>
<feature type="transmembrane region" description="Helical" evidence="1">
    <location>
        <begin position="113"/>
        <end position="137"/>
    </location>
</feature>
<dbReference type="Pfam" id="PF07344">
    <property type="entry name" value="Amastin"/>
    <property type="match status" value="1"/>
</dbReference>
<evidence type="ECO:0008006" key="4">
    <source>
        <dbReference type="Google" id="ProtNLM"/>
    </source>
</evidence>
<reference evidence="3" key="2">
    <citation type="journal article" date="2021" name="Sci. Data">
        <title>Chromosome-scale genome sequencing, assembly and annotation of six genomes from subfamily Leishmaniinae.</title>
        <authorList>
            <person name="Almutairi H."/>
            <person name="Urbaniak M.D."/>
            <person name="Bates M.D."/>
            <person name="Jariyapan N."/>
            <person name="Kwakye-Nuako G."/>
            <person name="Thomaz Soccol V."/>
            <person name="Al-Salem W.S."/>
            <person name="Dillon R.J."/>
            <person name="Bates P.A."/>
            <person name="Gatherer D."/>
        </authorList>
    </citation>
    <scope>NUCLEOTIDE SEQUENCE [LARGE SCALE GENOMIC DNA]</scope>
</reference>
<comment type="caution">
    <text evidence="2">The sequence shown here is derived from an EMBL/GenBank/DDBJ whole genome shotgun (WGS) entry which is preliminary data.</text>
</comment>
<dbReference type="KEGG" id="loi:92356862"/>
<feature type="transmembrane region" description="Helical" evidence="1">
    <location>
        <begin position="181"/>
        <end position="200"/>
    </location>
</feature>
<dbReference type="PANTHER" id="PTHR33297">
    <property type="entry name" value="AMASTIN-LIKE SURFACE PROTEIN-LIKE PROTEIN-RELATED"/>
    <property type="match status" value="1"/>
</dbReference>
<dbReference type="Proteomes" id="UP000674143">
    <property type="component" value="Unassembled WGS sequence"/>
</dbReference>
<keyword evidence="3" id="KW-1185">Reference proteome</keyword>
<keyword evidence="1" id="KW-0472">Membrane</keyword>
<name>A0A836G4E6_9TRYP</name>
<reference evidence="3" key="1">
    <citation type="journal article" date="2021" name="Microbiol. Resour. Announc.">
        <title>LGAAP: Leishmaniinae Genome Assembly and Annotation Pipeline.</title>
        <authorList>
            <person name="Almutairi H."/>
            <person name="Urbaniak M.D."/>
            <person name="Bates M.D."/>
            <person name="Jariyapan N."/>
            <person name="Kwakye-Nuako G."/>
            <person name="Thomaz-Soccol V."/>
            <person name="Al-Salem W.S."/>
            <person name="Dillon R.J."/>
            <person name="Bates P.A."/>
            <person name="Gatherer D."/>
        </authorList>
    </citation>
    <scope>NUCLEOTIDE SEQUENCE [LARGE SCALE GENOMIC DNA]</scope>
</reference>
<feature type="transmembrane region" description="Helical" evidence="1">
    <location>
        <begin position="12"/>
        <end position="30"/>
    </location>
</feature>
<gene>
    <name evidence="2" type="ORF">LSCM4_00860</name>
</gene>
<sequence>MCNVPCRAGITIYCVLQLAAFLFILVGTPIDQFRVENTELFSNSPCLSLWGLKKECISAKWDVRTNDLWKGCPQRLKRFRAAEAVSIAAILISGVACLFGFFMLCCCRCLRGVCLVLNILATGCGCAVTALMVDAFYNNHEEGPQWHNNSCFALRKRGSVVQYSAIEGDPVLTNYRYGAGFALYIVGWGLCFINVFFLLLPC</sequence>
<dbReference type="GeneID" id="92356862"/>
<keyword evidence="1" id="KW-1133">Transmembrane helix</keyword>
<keyword evidence="1" id="KW-0812">Transmembrane</keyword>
<accession>A0A836G4E6</accession>
<proteinExistence type="predicted"/>
<dbReference type="RefSeq" id="XP_067059578.1">
    <property type="nucleotide sequence ID" value="XM_067202928.1"/>
</dbReference>
<evidence type="ECO:0000313" key="3">
    <source>
        <dbReference type="Proteomes" id="UP000674143"/>
    </source>
</evidence>
<dbReference type="InterPro" id="IPR009944">
    <property type="entry name" value="Amastin"/>
</dbReference>
<dbReference type="AlphaFoldDB" id="A0A836G4E6"/>
<evidence type="ECO:0000256" key="1">
    <source>
        <dbReference type="SAM" id="Phobius"/>
    </source>
</evidence>
<dbReference type="PANTHER" id="PTHR33297:SF4">
    <property type="entry name" value="AMASTIN"/>
    <property type="match status" value="1"/>
</dbReference>
<dbReference type="EMBL" id="JAFHLR010000034">
    <property type="protein sequence ID" value="KAG5467776.1"/>
    <property type="molecule type" value="Genomic_DNA"/>
</dbReference>
<feature type="transmembrane region" description="Helical" evidence="1">
    <location>
        <begin position="84"/>
        <end position="106"/>
    </location>
</feature>
<dbReference type="Gene3D" id="1.20.140.150">
    <property type="match status" value="1"/>
</dbReference>